<keyword evidence="2" id="KW-1133">Transmembrane helix</keyword>
<name>A0AAV6GYV3_9TELE</name>
<dbReference type="PANTHER" id="PTHR40386">
    <property type="entry name" value="SMALL INTEGRAL MEMBRANE PROTEIN 26"/>
    <property type="match status" value="1"/>
</dbReference>
<keyword evidence="2" id="KW-0472">Membrane</keyword>
<organism evidence="3 4">
    <name type="scientific">Alosa alosa</name>
    <name type="common">allis shad</name>
    <dbReference type="NCBI Taxonomy" id="278164"/>
    <lineage>
        <taxon>Eukaryota</taxon>
        <taxon>Metazoa</taxon>
        <taxon>Chordata</taxon>
        <taxon>Craniata</taxon>
        <taxon>Vertebrata</taxon>
        <taxon>Euteleostomi</taxon>
        <taxon>Actinopterygii</taxon>
        <taxon>Neopterygii</taxon>
        <taxon>Teleostei</taxon>
        <taxon>Clupei</taxon>
        <taxon>Clupeiformes</taxon>
        <taxon>Clupeoidei</taxon>
        <taxon>Clupeidae</taxon>
        <taxon>Alosa</taxon>
    </lineage>
</organism>
<keyword evidence="2" id="KW-0812">Transmembrane</keyword>
<dbReference type="Proteomes" id="UP000823561">
    <property type="component" value="Chromosome 7"/>
</dbReference>
<reference evidence="3" key="1">
    <citation type="submission" date="2020-10" db="EMBL/GenBank/DDBJ databases">
        <title>Chromosome-scale genome assembly of the Allis shad, Alosa alosa.</title>
        <authorList>
            <person name="Margot Z."/>
            <person name="Christophe K."/>
            <person name="Cabau C."/>
            <person name="Louis A."/>
            <person name="Berthelot C."/>
            <person name="Parey E."/>
            <person name="Roest Crollius H."/>
            <person name="Montfort J."/>
            <person name="Robinson-Rechavi M."/>
            <person name="Bucao C."/>
            <person name="Bouchez O."/>
            <person name="Gislard M."/>
            <person name="Lluch J."/>
            <person name="Milhes M."/>
            <person name="Lampietro C."/>
            <person name="Lopez Roques C."/>
            <person name="Donnadieu C."/>
            <person name="Braasch I."/>
            <person name="Desvignes T."/>
            <person name="Postlethwait J."/>
            <person name="Bobe J."/>
            <person name="Guiguen Y."/>
        </authorList>
    </citation>
    <scope>NUCLEOTIDE SEQUENCE</scope>
    <source>
        <strain evidence="3">M-15738</strain>
        <tissue evidence="3">Blood</tissue>
    </source>
</reference>
<sequence>MPISDVFKWKKRASLMYAVGAWTICGSLAYYRYSHKEPLVTATPVEEEDKENVKKYQGTHHKTTVVYKEEFVPYSTRLLNLLKSPATEDSPAASEGQKDET</sequence>
<feature type="region of interest" description="Disordered" evidence="1">
    <location>
        <begin position="82"/>
        <end position="101"/>
    </location>
</feature>
<dbReference type="InterPro" id="IPR038831">
    <property type="entry name" value="SMIM26"/>
</dbReference>
<keyword evidence="4" id="KW-1185">Reference proteome</keyword>
<protein>
    <submittedName>
        <fullName evidence="3">Uncharacterized protein</fullName>
    </submittedName>
</protein>
<comment type="caution">
    <text evidence="3">The sequence shown here is derived from an EMBL/GenBank/DDBJ whole genome shotgun (WGS) entry which is preliminary data.</text>
</comment>
<gene>
    <name evidence="3" type="ORF">AALO_G00101400</name>
</gene>
<dbReference type="EMBL" id="JADWDJ010000007">
    <property type="protein sequence ID" value="KAG5278661.1"/>
    <property type="molecule type" value="Genomic_DNA"/>
</dbReference>
<evidence type="ECO:0000313" key="3">
    <source>
        <dbReference type="EMBL" id="KAG5278661.1"/>
    </source>
</evidence>
<dbReference type="PANTHER" id="PTHR40386:SF1">
    <property type="entry name" value="SMALL INTEGRAL MEMBRANE PROTEIN 26"/>
    <property type="match status" value="1"/>
</dbReference>
<proteinExistence type="predicted"/>
<dbReference type="AlphaFoldDB" id="A0AAV6GYV3"/>
<evidence type="ECO:0000256" key="1">
    <source>
        <dbReference type="SAM" id="MobiDB-lite"/>
    </source>
</evidence>
<accession>A0AAV6GYV3</accession>
<feature type="transmembrane region" description="Helical" evidence="2">
    <location>
        <begin position="12"/>
        <end position="31"/>
    </location>
</feature>
<evidence type="ECO:0000256" key="2">
    <source>
        <dbReference type="SAM" id="Phobius"/>
    </source>
</evidence>
<evidence type="ECO:0000313" key="4">
    <source>
        <dbReference type="Proteomes" id="UP000823561"/>
    </source>
</evidence>